<name>A0ABN2ZXT9_9ACTN</name>
<comment type="caution">
    <text evidence="1">The sequence shown here is derived from an EMBL/GenBank/DDBJ whole genome shotgun (WGS) entry which is preliminary data.</text>
</comment>
<organism evidence="1 2">
    <name type="scientific">Kitasatospora kazusensis</name>
    <dbReference type="NCBI Taxonomy" id="407974"/>
    <lineage>
        <taxon>Bacteria</taxon>
        <taxon>Bacillati</taxon>
        <taxon>Actinomycetota</taxon>
        <taxon>Actinomycetes</taxon>
        <taxon>Kitasatosporales</taxon>
        <taxon>Streptomycetaceae</taxon>
        <taxon>Kitasatospora</taxon>
    </lineage>
</organism>
<evidence type="ECO:0000313" key="1">
    <source>
        <dbReference type="EMBL" id="GAA2149580.1"/>
    </source>
</evidence>
<proteinExistence type="predicted"/>
<dbReference type="EMBL" id="BAAANT010000026">
    <property type="protein sequence ID" value="GAA2149580.1"/>
    <property type="molecule type" value="Genomic_DNA"/>
</dbReference>
<keyword evidence="2" id="KW-1185">Reference proteome</keyword>
<evidence type="ECO:0008006" key="3">
    <source>
        <dbReference type="Google" id="ProtNLM"/>
    </source>
</evidence>
<protein>
    <recommendedName>
        <fullName evidence="3">Bifunctional DNA primase/polymerase-like protein</fullName>
    </recommendedName>
</protein>
<dbReference type="Proteomes" id="UP001422759">
    <property type="component" value="Unassembled WGS sequence"/>
</dbReference>
<evidence type="ECO:0000313" key="2">
    <source>
        <dbReference type="Proteomes" id="UP001422759"/>
    </source>
</evidence>
<dbReference type="RefSeq" id="WP_344467506.1">
    <property type="nucleotide sequence ID" value="NZ_BAAANT010000026.1"/>
</dbReference>
<gene>
    <name evidence="1" type="ORF">GCM10009760_42930</name>
</gene>
<reference evidence="1 2" key="1">
    <citation type="journal article" date="2019" name="Int. J. Syst. Evol. Microbiol.">
        <title>The Global Catalogue of Microorganisms (GCM) 10K type strain sequencing project: providing services to taxonomists for standard genome sequencing and annotation.</title>
        <authorList>
            <consortium name="The Broad Institute Genomics Platform"/>
            <consortium name="The Broad Institute Genome Sequencing Center for Infectious Disease"/>
            <person name="Wu L."/>
            <person name="Ma J."/>
        </authorList>
    </citation>
    <scope>NUCLEOTIDE SEQUENCE [LARGE SCALE GENOMIC DNA]</scope>
    <source>
        <strain evidence="1 2">JCM 14560</strain>
    </source>
</reference>
<sequence length="172" mass="17845">MERTPRADAADWLAAAAADPEACRREWERTGCGVTLLPAGRLWDVLLVPGALGHLTLAALAGLPGGGGPVFADFGDENIGFLVPVGTAARWIGTGVRGAGYGTWVVIPHPAGRTRDAGPDGGRGVRWLLPPDGSGALIEPVLLELALHEAAASLYLRELDGRHPPDGPPDDL</sequence>
<accession>A0ABN2ZXT9</accession>